<sequence length="79" mass="9115">MIKVRIRLDRLDDLAELNAAATRMPFDIDLVSGWYVADAKSMVGLFGLDLSSPIRVDIYTDRHSAEPFLRYLRPMMVER</sequence>
<keyword evidence="2" id="KW-1185">Reference proteome</keyword>
<comment type="caution">
    <text evidence="1">The sequence shown here is derived from an EMBL/GenBank/DDBJ whole genome shotgun (WGS) entry which is preliminary data.</text>
</comment>
<evidence type="ECO:0008006" key="3">
    <source>
        <dbReference type="Google" id="ProtNLM"/>
    </source>
</evidence>
<protein>
    <recommendedName>
        <fullName evidence="3">HPr domain-containing protein</fullName>
    </recommendedName>
</protein>
<name>A0A252F5F1_9FIRM</name>
<dbReference type="Proteomes" id="UP000194903">
    <property type="component" value="Unassembled WGS sequence"/>
</dbReference>
<dbReference type="SUPFAM" id="SSF55594">
    <property type="entry name" value="HPr-like"/>
    <property type="match status" value="1"/>
</dbReference>
<dbReference type="RefSeq" id="WP_242969801.1">
    <property type="nucleotide sequence ID" value="NZ_CP178353.1"/>
</dbReference>
<organism evidence="1 2">
    <name type="scientific">Butyricicoccus porcorum</name>
    <dbReference type="NCBI Taxonomy" id="1945634"/>
    <lineage>
        <taxon>Bacteria</taxon>
        <taxon>Bacillati</taxon>
        <taxon>Bacillota</taxon>
        <taxon>Clostridia</taxon>
        <taxon>Eubacteriales</taxon>
        <taxon>Butyricicoccaceae</taxon>
        <taxon>Butyricicoccus</taxon>
    </lineage>
</organism>
<dbReference type="InterPro" id="IPR035895">
    <property type="entry name" value="HPr-like_sf"/>
</dbReference>
<proteinExistence type="predicted"/>
<dbReference type="EMBL" id="NHOC01000004">
    <property type="protein sequence ID" value="OUM20981.1"/>
    <property type="molecule type" value="Genomic_DNA"/>
</dbReference>
<reference evidence="1 2" key="1">
    <citation type="submission" date="2017-05" db="EMBL/GenBank/DDBJ databases">
        <title>Butyricicoccus porcorum sp. nov. a butyrate-producing bacterium from the swine intestinal tract.</title>
        <authorList>
            <person name="Trachsel J."/>
            <person name="Humphrey S."/>
            <person name="Allen H.K."/>
        </authorList>
    </citation>
    <scope>NUCLEOTIDE SEQUENCE [LARGE SCALE GENOMIC DNA]</scope>
    <source>
        <strain evidence="1">BB10</strain>
    </source>
</reference>
<gene>
    <name evidence="1" type="ORF">CBW42_05205</name>
</gene>
<dbReference type="AlphaFoldDB" id="A0A252F5F1"/>
<evidence type="ECO:0000313" key="2">
    <source>
        <dbReference type="Proteomes" id="UP000194903"/>
    </source>
</evidence>
<evidence type="ECO:0000313" key="1">
    <source>
        <dbReference type="EMBL" id="OUM20981.1"/>
    </source>
</evidence>
<accession>A0A252F5F1</accession>